<protein>
    <submittedName>
        <fullName evidence="9">PDGLE domain-containing protein</fullName>
    </submittedName>
</protein>
<keyword evidence="7" id="KW-0732">Signal</keyword>
<evidence type="ECO:0000256" key="4">
    <source>
        <dbReference type="ARBA" id="ARBA00022989"/>
    </source>
</evidence>
<evidence type="ECO:0000256" key="6">
    <source>
        <dbReference type="SAM" id="Phobius"/>
    </source>
</evidence>
<comment type="subcellular location">
    <subcellularLocation>
        <location evidence="1">Cell membrane</location>
    </subcellularLocation>
</comment>
<evidence type="ECO:0000256" key="3">
    <source>
        <dbReference type="ARBA" id="ARBA00022692"/>
    </source>
</evidence>
<keyword evidence="3 6" id="KW-0812">Transmembrane</keyword>
<feature type="chain" id="PRO_5045046697" evidence="7">
    <location>
        <begin position="27"/>
        <end position="106"/>
    </location>
</feature>
<dbReference type="Proteomes" id="UP000642094">
    <property type="component" value="Unassembled WGS sequence"/>
</dbReference>
<dbReference type="Pfam" id="PF13190">
    <property type="entry name" value="PDGLE"/>
    <property type="match status" value="1"/>
</dbReference>
<proteinExistence type="predicted"/>
<reference evidence="9 10" key="1">
    <citation type="journal article" date="2020" name="ISME J.">
        <title>Comparative genomics reveals insights into cyanobacterial evolution and habitat adaptation.</title>
        <authorList>
            <person name="Chen M.Y."/>
            <person name="Teng W.K."/>
            <person name="Zhao L."/>
            <person name="Hu C.X."/>
            <person name="Zhou Y.K."/>
            <person name="Han B.P."/>
            <person name="Song L.R."/>
            <person name="Shu W.S."/>
        </authorList>
    </citation>
    <scope>NUCLEOTIDE SEQUENCE [LARGE SCALE GENOMIC DNA]</scope>
    <source>
        <strain evidence="9 10">FACHB-723</strain>
    </source>
</reference>
<evidence type="ECO:0000256" key="1">
    <source>
        <dbReference type="ARBA" id="ARBA00004236"/>
    </source>
</evidence>
<keyword evidence="2" id="KW-1003">Cell membrane</keyword>
<keyword evidence="4 6" id="KW-1133">Transmembrane helix</keyword>
<keyword evidence="10" id="KW-1185">Reference proteome</keyword>
<organism evidence="9 10">
    <name type="scientific">Pseudanabaena mucicola FACHB-723</name>
    <dbReference type="NCBI Taxonomy" id="2692860"/>
    <lineage>
        <taxon>Bacteria</taxon>
        <taxon>Bacillati</taxon>
        <taxon>Cyanobacteriota</taxon>
        <taxon>Cyanophyceae</taxon>
        <taxon>Pseudanabaenales</taxon>
        <taxon>Pseudanabaenaceae</taxon>
        <taxon>Pseudanabaena</taxon>
    </lineage>
</organism>
<accession>A0ABR7ZX87</accession>
<evidence type="ECO:0000256" key="5">
    <source>
        <dbReference type="ARBA" id="ARBA00023136"/>
    </source>
</evidence>
<evidence type="ECO:0000256" key="7">
    <source>
        <dbReference type="SAM" id="SignalP"/>
    </source>
</evidence>
<evidence type="ECO:0000259" key="8">
    <source>
        <dbReference type="Pfam" id="PF13190"/>
    </source>
</evidence>
<evidence type="ECO:0000313" key="10">
    <source>
        <dbReference type="Proteomes" id="UP000642094"/>
    </source>
</evidence>
<feature type="signal peptide" evidence="7">
    <location>
        <begin position="1"/>
        <end position="26"/>
    </location>
</feature>
<dbReference type="RefSeq" id="WP_190402869.1">
    <property type="nucleotide sequence ID" value="NZ_JACJQB010000010.1"/>
</dbReference>
<feature type="domain" description="PDGLE" evidence="8">
    <location>
        <begin position="7"/>
        <end position="98"/>
    </location>
</feature>
<dbReference type="InterPro" id="IPR025937">
    <property type="entry name" value="PDGLE_dom"/>
</dbReference>
<sequence>MKKNRIFILTGLAISLGIATLLSPFASQNPDGLDRVAQDLEFDDKAIEEPLTQKLPPAKVFTEYSVNAVSNEKVSTAVAGLTGTLVVFGLAWGMGKMVVKKTKPEE</sequence>
<feature type="transmembrane region" description="Helical" evidence="6">
    <location>
        <begin position="74"/>
        <end position="93"/>
    </location>
</feature>
<comment type="caution">
    <text evidence="9">The sequence shown here is derived from an EMBL/GenBank/DDBJ whole genome shotgun (WGS) entry which is preliminary data.</text>
</comment>
<keyword evidence="5 6" id="KW-0472">Membrane</keyword>
<evidence type="ECO:0000256" key="2">
    <source>
        <dbReference type="ARBA" id="ARBA00022475"/>
    </source>
</evidence>
<name>A0ABR7ZX87_9CYAN</name>
<dbReference type="EMBL" id="JACJQB010000010">
    <property type="protein sequence ID" value="MBD2188008.1"/>
    <property type="molecule type" value="Genomic_DNA"/>
</dbReference>
<gene>
    <name evidence="9" type="ORF">H6F41_07620</name>
</gene>
<evidence type="ECO:0000313" key="9">
    <source>
        <dbReference type="EMBL" id="MBD2188008.1"/>
    </source>
</evidence>